<evidence type="ECO:0000313" key="8">
    <source>
        <dbReference type="EMBL" id="MBM7510168.1"/>
    </source>
</evidence>
<comment type="caution">
    <text evidence="8">The sequence shown here is derived from an EMBL/GenBank/DDBJ whole genome shotgun (WGS) entry which is preliminary data.</text>
</comment>
<feature type="transmembrane region" description="Helical" evidence="6">
    <location>
        <begin position="206"/>
        <end position="227"/>
    </location>
</feature>
<evidence type="ECO:0000256" key="4">
    <source>
        <dbReference type="ARBA" id="ARBA00022989"/>
    </source>
</evidence>
<dbReference type="InterPro" id="IPR011701">
    <property type="entry name" value="MFS"/>
</dbReference>
<dbReference type="InterPro" id="IPR036259">
    <property type="entry name" value="MFS_trans_sf"/>
</dbReference>
<evidence type="ECO:0000256" key="5">
    <source>
        <dbReference type="ARBA" id="ARBA00023136"/>
    </source>
</evidence>
<feature type="transmembrane region" description="Helical" evidence="6">
    <location>
        <begin position="358"/>
        <end position="383"/>
    </location>
</feature>
<evidence type="ECO:0000256" key="1">
    <source>
        <dbReference type="ARBA" id="ARBA00004651"/>
    </source>
</evidence>
<keyword evidence="4 6" id="KW-1133">Transmembrane helix</keyword>
<dbReference type="PANTHER" id="PTHR43124">
    <property type="entry name" value="PURINE EFFLUX PUMP PBUE"/>
    <property type="match status" value="1"/>
</dbReference>
<protein>
    <submittedName>
        <fullName evidence="8">MFS family arabinose efflux permease</fullName>
    </submittedName>
</protein>
<gene>
    <name evidence="8" type="ORF">JOE61_003982</name>
</gene>
<feature type="transmembrane region" description="Helical" evidence="6">
    <location>
        <begin position="74"/>
        <end position="92"/>
    </location>
</feature>
<evidence type="ECO:0000313" key="9">
    <source>
        <dbReference type="Proteomes" id="UP000732378"/>
    </source>
</evidence>
<keyword evidence="9" id="KW-1185">Reference proteome</keyword>
<organism evidence="8 9">
    <name type="scientific">Nocardioides salarius</name>
    <dbReference type="NCBI Taxonomy" id="374513"/>
    <lineage>
        <taxon>Bacteria</taxon>
        <taxon>Bacillati</taxon>
        <taxon>Actinomycetota</taxon>
        <taxon>Actinomycetes</taxon>
        <taxon>Propionibacteriales</taxon>
        <taxon>Nocardioidaceae</taxon>
        <taxon>Nocardioides</taxon>
    </lineage>
</organism>
<evidence type="ECO:0000256" key="2">
    <source>
        <dbReference type="ARBA" id="ARBA00022475"/>
    </source>
</evidence>
<dbReference type="Pfam" id="PF07690">
    <property type="entry name" value="MFS_1"/>
    <property type="match status" value="1"/>
</dbReference>
<reference evidence="8 9" key="1">
    <citation type="submission" date="2021-01" db="EMBL/GenBank/DDBJ databases">
        <title>Sequencing the genomes of 1000 actinobacteria strains.</title>
        <authorList>
            <person name="Klenk H.-P."/>
        </authorList>
    </citation>
    <scope>NUCLEOTIDE SEQUENCE [LARGE SCALE GENOMIC DNA]</scope>
    <source>
        <strain evidence="8 9">DSM 18239</strain>
    </source>
</reference>
<proteinExistence type="predicted"/>
<feature type="transmembrane region" description="Helical" evidence="6">
    <location>
        <begin position="133"/>
        <end position="158"/>
    </location>
</feature>
<dbReference type="EMBL" id="JAFBBZ010000001">
    <property type="protein sequence ID" value="MBM7510168.1"/>
    <property type="molecule type" value="Genomic_DNA"/>
</dbReference>
<dbReference type="PANTHER" id="PTHR43124:SF3">
    <property type="entry name" value="CHLORAMPHENICOL EFFLUX PUMP RV0191"/>
    <property type="match status" value="1"/>
</dbReference>
<keyword evidence="3 6" id="KW-0812">Transmembrane</keyword>
<evidence type="ECO:0000259" key="7">
    <source>
        <dbReference type="PROSITE" id="PS50850"/>
    </source>
</evidence>
<feature type="domain" description="Major facilitator superfamily (MFS) profile" evidence="7">
    <location>
        <begin position="5"/>
        <end position="387"/>
    </location>
</feature>
<sequence length="391" mass="38717">MEKQEIRAAAGGAAVVGVAFGMARYAYGLTLPDMQAEFDLSEQLSGLVASATFVGYLIGLLGVPVLVARRGPRAPTSVGGVCGALGCAMVALSPNAAVLATGAVLAGSAAGWVWAPYSDVLRAVADPRHRPTLLAVVTTGTGVGLVGLGALGLLAPLVSWRLTWAGIAVAAAVAATLNLRLVPALPPPERQEGGQRLHLGRLLGRLLVPLLYTVTYFVAITVYFTYASDAAEEAGLADWAPALVFALIGLGGLVAFWTGRMTAALGPAGVGAASLGVVGLALGGLGLASGAPLVLGSAVVLGAGFMVGSSVLAIWTAHVEPERPGTAFTVALVVGAVTSIVTPAVTGSLVPSAGLGTVLVSSGAVAVVSAVALAAGLPVGAAVRRTRARTT</sequence>
<dbReference type="InterPro" id="IPR020846">
    <property type="entry name" value="MFS_dom"/>
</dbReference>
<dbReference type="InterPro" id="IPR050189">
    <property type="entry name" value="MFS_Efflux_Transporters"/>
</dbReference>
<comment type="subcellular location">
    <subcellularLocation>
        <location evidence="1">Cell membrane</location>
        <topology evidence="1">Multi-pass membrane protein</topology>
    </subcellularLocation>
</comment>
<evidence type="ECO:0000256" key="3">
    <source>
        <dbReference type="ARBA" id="ARBA00022692"/>
    </source>
</evidence>
<dbReference type="SUPFAM" id="SSF103473">
    <property type="entry name" value="MFS general substrate transporter"/>
    <property type="match status" value="1"/>
</dbReference>
<feature type="transmembrane region" description="Helical" evidence="6">
    <location>
        <begin position="44"/>
        <end position="67"/>
    </location>
</feature>
<name>A0ABS2MG65_9ACTN</name>
<feature type="transmembrane region" description="Helical" evidence="6">
    <location>
        <begin position="239"/>
        <end position="257"/>
    </location>
</feature>
<evidence type="ECO:0000256" key="6">
    <source>
        <dbReference type="SAM" id="Phobius"/>
    </source>
</evidence>
<accession>A0ABS2MG65</accession>
<dbReference type="Gene3D" id="1.20.1250.20">
    <property type="entry name" value="MFS general substrate transporter like domains"/>
    <property type="match status" value="1"/>
</dbReference>
<keyword evidence="5 6" id="KW-0472">Membrane</keyword>
<dbReference type="RefSeq" id="WP_193670304.1">
    <property type="nucleotide sequence ID" value="NZ_CAXICV010000170.1"/>
</dbReference>
<feature type="transmembrane region" description="Helical" evidence="6">
    <location>
        <begin position="327"/>
        <end position="346"/>
    </location>
</feature>
<dbReference type="Proteomes" id="UP000732378">
    <property type="component" value="Unassembled WGS sequence"/>
</dbReference>
<feature type="transmembrane region" description="Helical" evidence="6">
    <location>
        <begin position="264"/>
        <end position="287"/>
    </location>
</feature>
<feature type="transmembrane region" description="Helical" evidence="6">
    <location>
        <begin position="164"/>
        <end position="185"/>
    </location>
</feature>
<feature type="transmembrane region" description="Helical" evidence="6">
    <location>
        <begin position="98"/>
        <end position="121"/>
    </location>
</feature>
<feature type="transmembrane region" description="Helical" evidence="6">
    <location>
        <begin position="293"/>
        <end position="315"/>
    </location>
</feature>
<keyword evidence="2" id="KW-1003">Cell membrane</keyword>
<dbReference type="PROSITE" id="PS50850">
    <property type="entry name" value="MFS"/>
    <property type="match status" value="1"/>
</dbReference>